<comment type="function">
    <text evidence="1 5">Hydrolyzes diadenosine 5',5'''-P1,P4-tetraphosphate to yield ADP.</text>
</comment>
<keyword evidence="3 5" id="KW-0378">Hydrolase</keyword>
<reference evidence="7 8" key="2">
    <citation type="submission" date="2018-04" db="EMBL/GenBank/DDBJ databases">
        <title>Thauera lacus sp. nov., isolated from an saline lake in Inner Mongolia, China.</title>
        <authorList>
            <person name="Liang Q.-Y."/>
        </authorList>
    </citation>
    <scope>NUCLEOTIDE SEQUENCE [LARGE SCALE GENOMIC DNA]</scope>
    <source>
        <strain evidence="7 8">D20</strain>
    </source>
</reference>
<dbReference type="PANTHER" id="PTHR40942:SF4">
    <property type="entry name" value="CYTOCHROME C5"/>
    <property type="match status" value="1"/>
</dbReference>
<evidence type="ECO:0000256" key="5">
    <source>
        <dbReference type="HAMAP-Rule" id="MF_00199"/>
    </source>
</evidence>
<dbReference type="InterPro" id="IPR029052">
    <property type="entry name" value="Metallo-depent_PP-like"/>
</dbReference>
<evidence type="ECO:0000256" key="2">
    <source>
        <dbReference type="ARBA" id="ARBA00005419"/>
    </source>
</evidence>
<dbReference type="EC" id="3.6.1.41" evidence="5"/>
<dbReference type="AlphaFoldDB" id="A0A2T4ICX2"/>
<keyword evidence="8" id="KW-1185">Reference proteome</keyword>
<dbReference type="PIRSF" id="PIRSF000903">
    <property type="entry name" value="B5n-ttraPtase_sm"/>
    <property type="match status" value="1"/>
</dbReference>
<evidence type="ECO:0000256" key="1">
    <source>
        <dbReference type="ARBA" id="ARBA00003413"/>
    </source>
</evidence>
<dbReference type="Proteomes" id="UP000241193">
    <property type="component" value="Unassembled WGS sequence"/>
</dbReference>
<accession>A0A2T4ICX2</accession>
<dbReference type="CDD" id="cd07422">
    <property type="entry name" value="MPP_ApaH"/>
    <property type="match status" value="1"/>
</dbReference>
<evidence type="ECO:0000313" key="8">
    <source>
        <dbReference type="Proteomes" id="UP000241193"/>
    </source>
</evidence>
<dbReference type="NCBIfam" id="NF001204">
    <property type="entry name" value="PRK00166.1"/>
    <property type="match status" value="1"/>
</dbReference>
<comment type="similarity">
    <text evidence="2 5">Belongs to the Ap4A hydrolase family.</text>
</comment>
<dbReference type="InterPro" id="IPR004617">
    <property type="entry name" value="ApaH"/>
</dbReference>
<proteinExistence type="inferred from homology"/>
<gene>
    <name evidence="5" type="primary">apaH</name>
    <name evidence="7" type="ORF">C8261_12905</name>
</gene>
<dbReference type="GO" id="GO:0008803">
    <property type="term" value="F:bis(5'-nucleosyl)-tetraphosphatase (symmetrical) activity"/>
    <property type="evidence" value="ECO:0007669"/>
    <property type="project" value="UniProtKB-UniRule"/>
</dbReference>
<dbReference type="NCBIfam" id="TIGR00668">
    <property type="entry name" value="apaH"/>
    <property type="match status" value="1"/>
</dbReference>
<comment type="caution">
    <text evidence="7">The sequence shown here is derived from an EMBL/GenBank/DDBJ whole genome shotgun (WGS) entry which is preliminary data.</text>
</comment>
<dbReference type="RefSeq" id="WP_107494140.1">
    <property type="nucleotide sequence ID" value="NZ_PZKC01000011.1"/>
</dbReference>
<dbReference type="Pfam" id="PF00149">
    <property type="entry name" value="Metallophos"/>
    <property type="match status" value="1"/>
</dbReference>
<name>A0A2T4ICX2_9RHOO</name>
<dbReference type="PANTHER" id="PTHR40942">
    <property type="match status" value="1"/>
</dbReference>
<reference evidence="7 8" key="1">
    <citation type="submission" date="2018-03" db="EMBL/GenBank/DDBJ databases">
        <authorList>
            <person name="Keele B.F."/>
        </authorList>
    </citation>
    <scope>NUCLEOTIDE SEQUENCE [LARGE SCALE GENOMIC DNA]</scope>
    <source>
        <strain evidence="7 8">D20</strain>
    </source>
</reference>
<evidence type="ECO:0000259" key="6">
    <source>
        <dbReference type="Pfam" id="PF00149"/>
    </source>
</evidence>
<comment type="catalytic activity">
    <reaction evidence="4 5">
        <text>P(1),P(4)-bis(5'-adenosyl) tetraphosphate + H2O = 2 ADP + 2 H(+)</text>
        <dbReference type="Rhea" id="RHEA:24252"/>
        <dbReference type="ChEBI" id="CHEBI:15377"/>
        <dbReference type="ChEBI" id="CHEBI:15378"/>
        <dbReference type="ChEBI" id="CHEBI:58141"/>
        <dbReference type="ChEBI" id="CHEBI:456216"/>
        <dbReference type="EC" id="3.6.1.41"/>
    </reaction>
</comment>
<dbReference type="HAMAP" id="MF_00199">
    <property type="entry name" value="ApaH"/>
    <property type="match status" value="1"/>
</dbReference>
<evidence type="ECO:0000256" key="3">
    <source>
        <dbReference type="ARBA" id="ARBA00022801"/>
    </source>
</evidence>
<evidence type="ECO:0000256" key="4">
    <source>
        <dbReference type="ARBA" id="ARBA00049417"/>
    </source>
</evidence>
<dbReference type="EMBL" id="PZKC01000011">
    <property type="protein sequence ID" value="PTD95620.1"/>
    <property type="molecule type" value="Genomic_DNA"/>
</dbReference>
<feature type="domain" description="Calcineurin-like phosphoesterase" evidence="6">
    <location>
        <begin position="5"/>
        <end position="137"/>
    </location>
</feature>
<dbReference type="Gene3D" id="3.60.21.10">
    <property type="match status" value="1"/>
</dbReference>
<dbReference type="OrthoDB" id="9807890at2"/>
<evidence type="ECO:0000313" key="7">
    <source>
        <dbReference type="EMBL" id="PTD95620.1"/>
    </source>
</evidence>
<dbReference type="SUPFAM" id="SSF56300">
    <property type="entry name" value="Metallo-dependent phosphatases"/>
    <property type="match status" value="1"/>
</dbReference>
<organism evidence="7 8">
    <name type="scientific">Pseudothauera lacus</name>
    <dbReference type="NCBI Taxonomy" id="2136175"/>
    <lineage>
        <taxon>Bacteria</taxon>
        <taxon>Pseudomonadati</taxon>
        <taxon>Pseudomonadota</taxon>
        <taxon>Betaproteobacteria</taxon>
        <taxon>Rhodocyclales</taxon>
        <taxon>Zoogloeaceae</taxon>
        <taxon>Pseudothauera</taxon>
    </lineage>
</organism>
<sequence>MASFAIGDIQGCYAQFSRLLEKIRFDPAADRLWLVGDLVNRGPESLQVLRLVRSLGEAAVVVLGNHDLYLLMVDAGFKHRGKDDTLARVLEAPDRGELLDWLAGRAMLHTEGSHVMVHAGLPPGWSVGRARALATEVETVLRGPLRREFLRHLQGDRPECWNDSLDGWERLRFVVNALTRMRFCTPDGRLALRAKGPPQRAPAGTVPWFRVPAPERAGYTVVCGHWSALGYYREEGLIALDSGCVWGGKLTALRLEDGTVWQVAG</sequence>
<dbReference type="InterPro" id="IPR004843">
    <property type="entry name" value="Calcineurin-like_PHP"/>
</dbReference>
<protein>
    <recommendedName>
        <fullName evidence="5">Bis(5'-nucleosyl)-tetraphosphatase, symmetrical</fullName>
        <ecNumber evidence="5">3.6.1.41</ecNumber>
    </recommendedName>
    <alternativeName>
        <fullName evidence="5">Ap4A hydrolase</fullName>
    </alternativeName>
    <alternativeName>
        <fullName evidence="5">Diadenosine 5',5'''-P1,P4-tetraphosphate pyrophosphohydrolase</fullName>
    </alternativeName>
    <alternativeName>
        <fullName evidence="5">Diadenosine tetraphosphatase</fullName>
    </alternativeName>
</protein>